<dbReference type="EMBL" id="LNAM01000032">
    <property type="protein sequence ID" value="KSV60225.1"/>
    <property type="molecule type" value="Genomic_DNA"/>
</dbReference>
<reference evidence="2 3" key="1">
    <citation type="submission" date="2015-11" db="EMBL/GenBank/DDBJ databases">
        <title>Butyribacter intestini gen. nov., sp. nov., a butyric acid-producing bacterium of the family Lachnospiraceae isolated from the human faeces.</title>
        <authorList>
            <person name="Zou Y."/>
            <person name="Xue W."/>
            <person name="Luo G."/>
            <person name="Lv M."/>
        </authorList>
    </citation>
    <scope>NUCLEOTIDE SEQUENCE [LARGE SCALE GENOMIC DNA]</scope>
    <source>
        <strain evidence="2 3">ACET-33324</strain>
    </source>
</reference>
<dbReference type="STRING" id="290052.ASU35_17270"/>
<sequence>MDSMPMQHTIELMKNKNQLQRKVVEFIKNADLYMDNFEYVDMDKIQLKTGGGDEKPDEKVLDIPENIMDQIRLVLVHFFEGNALVVEAAIKRMLAFGDSMMELRINITVACIEPAIPDHFVILFGDVTNEPLNEFHSRNRFFYVLFILVPVVMESNHFTVVFINAGSGSHRTA</sequence>
<evidence type="ECO:0000256" key="1">
    <source>
        <dbReference type="SAM" id="Phobius"/>
    </source>
</evidence>
<dbReference type="Proteomes" id="UP000054874">
    <property type="component" value="Unassembled WGS sequence"/>
</dbReference>
<feature type="transmembrane region" description="Helical" evidence="1">
    <location>
        <begin position="141"/>
        <end position="163"/>
    </location>
</feature>
<protein>
    <submittedName>
        <fullName evidence="2">Uncharacterized protein</fullName>
    </submittedName>
</protein>
<name>A0A0V8QI42_9FIRM</name>
<gene>
    <name evidence="2" type="ORF">ASU35_17270</name>
</gene>
<dbReference type="AlphaFoldDB" id="A0A0V8QI42"/>
<keyword evidence="1" id="KW-0812">Transmembrane</keyword>
<keyword evidence="3" id="KW-1185">Reference proteome</keyword>
<keyword evidence="1" id="KW-0472">Membrane</keyword>
<accession>A0A0V8QI42</accession>
<evidence type="ECO:0000313" key="3">
    <source>
        <dbReference type="Proteomes" id="UP000054874"/>
    </source>
</evidence>
<organism evidence="2 3">
    <name type="scientific">Acetivibrio ethanolgignens</name>
    <dbReference type="NCBI Taxonomy" id="290052"/>
    <lineage>
        <taxon>Bacteria</taxon>
        <taxon>Bacillati</taxon>
        <taxon>Bacillota</taxon>
        <taxon>Clostridia</taxon>
        <taxon>Eubacteriales</taxon>
        <taxon>Oscillospiraceae</taxon>
        <taxon>Acetivibrio</taxon>
    </lineage>
</organism>
<comment type="caution">
    <text evidence="2">The sequence shown here is derived from an EMBL/GenBank/DDBJ whole genome shotgun (WGS) entry which is preliminary data.</text>
</comment>
<keyword evidence="1" id="KW-1133">Transmembrane helix</keyword>
<proteinExistence type="predicted"/>
<evidence type="ECO:0000313" key="2">
    <source>
        <dbReference type="EMBL" id="KSV60225.1"/>
    </source>
</evidence>